<sequence length="153" mass="17777">MSDFDPLRTFGRNAKLARMRISDLRMGDVYRHKESAAGNILAQVGEGGDVGFFRAQSTTSLAEQQPLFRLVMNQPDFRRHWQRQGSFPAHESMRHLAWYGDADIGSEVRYRVRLDNIEMRTEVDDMAFERLERLAVWETAHVLERLTRLIPSP</sequence>
<dbReference type="RefSeq" id="WP_344695406.1">
    <property type="nucleotide sequence ID" value="NZ_BAABBR010000001.1"/>
</dbReference>
<keyword evidence="2" id="KW-1185">Reference proteome</keyword>
<proteinExistence type="predicted"/>
<protein>
    <submittedName>
        <fullName evidence="1">Uncharacterized protein</fullName>
    </submittedName>
</protein>
<evidence type="ECO:0000313" key="2">
    <source>
        <dbReference type="Proteomes" id="UP001424459"/>
    </source>
</evidence>
<dbReference type="EMBL" id="BAABBR010000001">
    <property type="protein sequence ID" value="GAA4028877.1"/>
    <property type="molecule type" value="Genomic_DNA"/>
</dbReference>
<accession>A0ABP7TP04</accession>
<name>A0ABP7TP04_9SPHN</name>
<reference evidence="2" key="1">
    <citation type="journal article" date="2019" name="Int. J. Syst. Evol. Microbiol.">
        <title>The Global Catalogue of Microorganisms (GCM) 10K type strain sequencing project: providing services to taxonomists for standard genome sequencing and annotation.</title>
        <authorList>
            <consortium name="The Broad Institute Genomics Platform"/>
            <consortium name="The Broad Institute Genome Sequencing Center for Infectious Disease"/>
            <person name="Wu L."/>
            <person name="Ma J."/>
        </authorList>
    </citation>
    <scope>NUCLEOTIDE SEQUENCE [LARGE SCALE GENOMIC DNA]</scope>
    <source>
        <strain evidence="2">JCM 17564</strain>
    </source>
</reference>
<dbReference type="Proteomes" id="UP001424459">
    <property type="component" value="Unassembled WGS sequence"/>
</dbReference>
<evidence type="ECO:0000313" key="1">
    <source>
        <dbReference type="EMBL" id="GAA4028877.1"/>
    </source>
</evidence>
<organism evidence="1 2">
    <name type="scientific">Sphingomonas rosea</name>
    <dbReference type="NCBI Taxonomy" id="335605"/>
    <lineage>
        <taxon>Bacteria</taxon>
        <taxon>Pseudomonadati</taxon>
        <taxon>Pseudomonadota</taxon>
        <taxon>Alphaproteobacteria</taxon>
        <taxon>Sphingomonadales</taxon>
        <taxon>Sphingomonadaceae</taxon>
        <taxon>Sphingomonas</taxon>
    </lineage>
</organism>
<gene>
    <name evidence="1" type="ORF">GCM10022281_04960</name>
</gene>
<comment type="caution">
    <text evidence="1">The sequence shown here is derived from an EMBL/GenBank/DDBJ whole genome shotgun (WGS) entry which is preliminary data.</text>
</comment>